<sequence>MREDSSAIVSGDNDTILHRVIVPSAKFDPLDDGSDFYCSASVLEFRLEKCKSNSTNESGCLRCEIFEPSLQVTEWIH</sequence>
<evidence type="ECO:0000313" key="1">
    <source>
        <dbReference type="EMBL" id="VDP86767.1"/>
    </source>
</evidence>
<reference evidence="3" key="1">
    <citation type="submission" date="2016-06" db="UniProtKB">
        <authorList>
            <consortium name="WormBaseParasite"/>
        </authorList>
    </citation>
    <scope>IDENTIFICATION</scope>
</reference>
<dbReference type="WBParaSite" id="ECPE_0001029101-mRNA-1">
    <property type="protein sequence ID" value="ECPE_0001029101-mRNA-1"/>
    <property type="gene ID" value="ECPE_0001029101"/>
</dbReference>
<keyword evidence="2" id="KW-1185">Reference proteome</keyword>
<reference evidence="1 2" key="2">
    <citation type="submission" date="2018-11" db="EMBL/GenBank/DDBJ databases">
        <authorList>
            <consortium name="Pathogen Informatics"/>
        </authorList>
    </citation>
    <scope>NUCLEOTIDE SEQUENCE [LARGE SCALE GENOMIC DNA]</scope>
    <source>
        <strain evidence="1 2">Egypt</strain>
    </source>
</reference>
<proteinExistence type="predicted"/>
<dbReference type="Proteomes" id="UP000272942">
    <property type="component" value="Unassembled WGS sequence"/>
</dbReference>
<dbReference type="AlphaFoldDB" id="A0A183ATH4"/>
<accession>A0A183ATH4</accession>
<evidence type="ECO:0000313" key="3">
    <source>
        <dbReference type="WBParaSite" id="ECPE_0001029101-mRNA-1"/>
    </source>
</evidence>
<name>A0A183ATH4_9TREM</name>
<evidence type="ECO:0000313" key="2">
    <source>
        <dbReference type="Proteomes" id="UP000272942"/>
    </source>
</evidence>
<dbReference type="EMBL" id="UZAN01048759">
    <property type="protein sequence ID" value="VDP86767.1"/>
    <property type="molecule type" value="Genomic_DNA"/>
</dbReference>
<organism evidence="3">
    <name type="scientific">Echinostoma caproni</name>
    <dbReference type="NCBI Taxonomy" id="27848"/>
    <lineage>
        <taxon>Eukaryota</taxon>
        <taxon>Metazoa</taxon>
        <taxon>Spiralia</taxon>
        <taxon>Lophotrochozoa</taxon>
        <taxon>Platyhelminthes</taxon>
        <taxon>Trematoda</taxon>
        <taxon>Digenea</taxon>
        <taxon>Plagiorchiida</taxon>
        <taxon>Echinostomata</taxon>
        <taxon>Echinostomatoidea</taxon>
        <taxon>Echinostomatidae</taxon>
        <taxon>Echinostoma</taxon>
    </lineage>
</organism>
<gene>
    <name evidence="1" type="ORF">ECPE_LOCUS10259</name>
</gene>
<protein>
    <submittedName>
        <fullName evidence="1 3">Uncharacterized protein</fullName>
    </submittedName>
</protein>